<evidence type="ECO:0000256" key="1">
    <source>
        <dbReference type="ARBA" id="ARBA00023125"/>
    </source>
</evidence>
<evidence type="ECO:0000313" key="3">
    <source>
        <dbReference type="EMBL" id="SUS05268.1"/>
    </source>
</evidence>
<dbReference type="PANTHER" id="PTHR36924:SF1">
    <property type="entry name" value="ANTITOXIN HIGA-1"/>
    <property type="match status" value="1"/>
</dbReference>
<dbReference type="Pfam" id="PF01381">
    <property type="entry name" value="HTH_3"/>
    <property type="match status" value="1"/>
</dbReference>
<dbReference type="InterPro" id="IPR013430">
    <property type="entry name" value="Toxin_antidote_HigA"/>
</dbReference>
<dbReference type="SUPFAM" id="SSF47413">
    <property type="entry name" value="lambda repressor-like DNA-binding domains"/>
    <property type="match status" value="1"/>
</dbReference>
<reference evidence="3" key="1">
    <citation type="submission" date="2018-07" db="EMBL/GenBank/DDBJ databases">
        <authorList>
            <person name="Quirk P.G."/>
            <person name="Krulwich T.A."/>
        </authorList>
    </citation>
    <scope>NUCLEOTIDE SEQUENCE</scope>
</reference>
<dbReference type="GO" id="GO:0003677">
    <property type="term" value="F:DNA binding"/>
    <property type="evidence" value="ECO:0007669"/>
    <property type="project" value="UniProtKB-KW"/>
</dbReference>
<dbReference type="PROSITE" id="PS50943">
    <property type="entry name" value="HTH_CROC1"/>
    <property type="match status" value="1"/>
</dbReference>
<organism evidence="3">
    <name type="scientific">metagenome</name>
    <dbReference type="NCBI Taxonomy" id="256318"/>
    <lineage>
        <taxon>unclassified sequences</taxon>
        <taxon>metagenomes</taxon>
    </lineage>
</organism>
<dbReference type="EMBL" id="UIDG01000093">
    <property type="protein sequence ID" value="SUS05268.1"/>
    <property type="molecule type" value="Genomic_DNA"/>
</dbReference>
<dbReference type="PANTHER" id="PTHR36924">
    <property type="entry name" value="ANTITOXIN HIGA-1"/>
    <property type="match status" value="1"/>
</dbReference>
<dbReference type="AlphaFoldDB" id="A0A380TCL0"/>
<dbReference type="Gene3D" id="1.10.260.40">
    <property type="entry name" value="lambda repressor-like DNA-binding domains"/>
    <property type="match status" value="1"/>
</dbReference>
<proteinExistence type="predicted"/>
<protein>
    <submittedName>
        <fullName evidence="3">HigA protein (Antitoxin to HigB)</fullName>
    </submittedName>
</protein>
<sequence>MADFPPVHPGEVLREDFLKPLDMSQYALAQALGVPEMRISAIVNAKRGISPDTALRLGRYFGTTPEFWLGMQSTYDLEQARDRTGAEIDAAVKPRAA</sequence>
<dbReference type="NCBIfam" id="TIGR02607">
    <property type="entry name" value="antidote_HigA"/>
    <property type="match status" value="1"/>
</dbReference>
<dbReference type="SMART" id="SM00530">
    <property type="entry name" value="HTH_XRE"/>
    <property type="match status" value="1"/>
</dbReference>
<accession>A0A380TCL0</accession>
<name>A0A380TCL0_9ZZZZ</name>
<dbReference type="InterPro" id="IPR001387">
    <property type="entry name" value="Cro/C1-type_HTH"/>
</dbReference>
<dbReference type="InterPro" id="IPR010982">
    <property type="entry name" value="Lambda_DNA-bd_dom_sf"/>
</dbReference>
<feature type="domain" description="HTH cro/C1-type" evidence="2">
    <location>
        <begin position="21"/>
        <end position="68"/>
    </location>
</feature>
<gene>
    <name evidence="3" type="ORF">DF3PB_1820009</name>
</gene>
<keyword evidence="1" id="KW-0238">DNA-binding</keyword>
<dbReference type="CDD" id="cd00093">
    <property type="entry name" value="HTH_XRE"/>
    <property type="match status" value="1"/>
</dbReference>
<evidence type="ECO:0000259" key="2">
    <source>
        <dbReference type="PROSITE" id="PS50943"/>
    </source>
</evidence>